<dbReference type="GO" id="GO:0016020">
    <property type="term" value="C:membrane"/>
    <property type="evidence" value="ECO:0007669"/>
    <property type="project" value="UniProtKB-SubCell"/>
</dbReference>
<proteinExistence type="predicted"/>
<gene>
    <name evidence="7" type="ORF">KUL25_06550</name>
    <name evidence="8" type="ORF">KUL25_06555</name>
</gene>
<dbReference type="SUPFAM" id="SSF103481">
    <property type="entry name" value="Multidrug resistance efflux transporter EmrE"/>
    <property type="match status" value="2"/>
</dbReference>
<comment type="subcellular location">
    <subcellularLocation>
        <location evidence="1">Membrane</location>
        <topology evidence="1">Multi-pass membrane protein</topology>
    </subcellularLocation>
</comment>
<evidence type="ECO:0000256" key="4">
    <source>
        <dbReference type="ARBA" id="ARBA00023136"/>
    </source>
</evidence>
<evidence type="ECO:0000313" key="9">
    <source>
        <dbReference type="Proteomes" id="UP000693972"/>
    </source>
</evidence>
<dbReference type="Proteomes" id="UP000693972">
    <property type="component" value="Unassembled WGS sequence"/>
</dbReference>
<dbReference type="InterPro" id="IPR050638">
    <property type="entry name" value="AA-Vitamin_Transporters"/>
</dbReference>
<dbReference type="Pfam" id="PF00892">
    <property type="entry name" value="EamA"/>
    <property type="match status" value="2"/>
</dbReference>
<accession>A0A975YH55</accession>
<feature type="transmembrane region" description="Helical" evidence="5">
    <location>
        <begin position="91"/>
        <end position="113"/>
    </location>
</feature>
<keyword evidence="3 5" id="KW-1133">Transmembrane helix</keyword>
<keyword evidence="4 5" id="KW-0472">Membrane</keyword>
<feature type="transmembrane region" description="Helical" evidence="5">
    <location>
        <begin position="40"/>
        <end position="58"/>
    </location>
</feature>
<reference evidence="8 9" key="1">
    <citation type="submission" date="2021-07" db="EMBL/GenBank/DDBJ databases">
        <title>Karlodiniumbacter phycospheric gen. nov., sp. nov., a phycosphere bacterium isolated from karlodinium veneficum.</title>
        <authorList>
            <person name="Peng Y."/>
            <person name="Jiang L."/>
            <person name="Lee J."/>
        </authorList>
    </citation>
    <scope>NUCLEOTIDE SEQUENCE</scope>
    <source>
        <strain evidence="8 9">N5</strain>
    </source>
</reference>
<evidence type="ECO:0000256" key="1">
    <source>
        <dbReference type="ARBA" id="ARBA00004141"/>
    </source>
</evidence>
<dbReference type="Gene3D" id="1.10.3730.20">
    <property type="match status" value="1"/>
</dbReference>
<organism evidence="8">
    <name type="scientific">Gymnodinialimonas phycosphaerae</name>
    <dbReference type="NCBI Taxonomy" id="2841589"/>
    <lineage>
        <taxon>Bacteria</taxon>
        <taxon>Pseudomonadati</taxon>
        <taxon>Pseudomonadota</taxon>
        <taxon>Alphaproteobacteria</taxon>
        <taxon>Rhodobacterales</taxon>
        <taxon>Paracoccaceae</taxon>
        <taxon>Gymnodinialimonas</taxon>
    </lineage>
</organism>
<evidence type="ECO:0000313" key="8">
    <source>
        <dbReference type="EMBL" id="QXL89167.1"/>
    </source>
</evidence>
<dbReference type="PANTHER" id="PTHR32322">
    <property type="entry name" value="INNER MEMBRANE TRANSPORTER"/>
    <property type="match status" value="1"/>
</dbReference>
<feature type="transmembrane region" description="Helical" evidence="5">
    <location>
        <begin position="176"/>
        <end position="195"/>
    </location>
</feature>
<protein>
    <submittedName>
        <fullName evidence="8">EamA family transporter</fullName>
    </submittedName>
</protein>
<evidence type="ECO:0000259" key="6">
    <source>
        <dbReference type="Pfam" id="PF00892"/>
    </source>
</evidence>
<sequence length="293" mass="30628">MSDPRSMMPPRDLALVLLVIVAWGSNFTAMKLVLDELPPFLFVGLRFAILVPLIVFFPRPASWRAIVAIGLLVNMGQFGFLFSAMRADVTAGLASLILQSQAPLTILLAAIFFGERVSWPQILGVALACLGVAGFGVAGGGNITLIGLGLVLCGALCWACGNLVFRRLPGVNMAALFIWASLIPPLPMLGLSLAVEGPAPFATIAAMGPSGWAGVFYVAILSTIIGYSIWGGLLSRHPAALVTPFALGIPIVGLLTAWAVLGETVGPWEAFSGAIILGGIALAVLGPRLFRVR</sequence>
<feature type="transmembrane region" description="Helical" evidence="5">
    <location>
        <begin position="65"/>
        <end position="85"/>
    </location>
</feature>
<name>A0A975YH55_9RHOB</name>
<dbReference type="EMBL" id="CP078073">
    <property type="protein sequence ID" value="QXL89167.1"/>
    <property type="molecule type" value="Genomic_DNA"/>
</dbReference>
<keyword evidence="2 5" id="KW-0812">Transmembrane</keyword>
<evidence type="ECO:0000256" key="5">
    <source>
        <dbReference type="SAM" id="Phobius"/>
    </source>
</evidence>
<dbReference type="AlphaFoldDB" id="A0A975YH55"/>
<dbReference type="InterPro" id="IPR037185">
    <property type="entry name" value="EmrE-like"/>
</dbReference>
<feature type="transmembrane region" description="Helical" evidence="5">
    <location>
        <begin position="241"/>
        <end position="261"/>
    </location>
</feature>
<evidence type="ECO:0000256" key="3">
    <source>
        <dbReference type="ARBA" id="ARBA00022989"/>
    </source>
</evidence>
<feature type="transmembrane region" description="Helical" evidence="5">
    <location>
        <begin position="122"/>
        <end position="139"/>
    </location>
</feature>
<dbReference type="InterPro" id="IPR000620">
    <property type="entry name" value="EamA_dom"/>
</dbReference>
<feature type="domain" description="EamA" evidence="6">
    <location>
        <begin position="146"/>
        <end position="284"/>
    </location>
</feature>
<evidence type="ECO:0000256" key="2">
    <source>
        <dbReference type="ARBA" id="ARBA00022692"/>
    </source>
</evidence>
<evidence type="ECO:0000313" key="7">
    <source>
        <dbReference type="EMBL" id="MBY4892419.1"/>
    </source>
</evidence>
<feature type="domain" description="EamA" evidence="6">
    <location>
        <begin position="14"/>
        <end position="134"/>
    </location>
</feature>
<feature type="transmembrane region" description="Helical" evidence="5">
    <location>
        <begin position="273"/>
        <end position="290"/>
    </location>
</feature>
<feature type="transmembrane region" description="Helical" evidence="5">
    <location>
        <begin position="145"/>
        <end position="164"/>
    </location>
</feature>
<dbReference type="EMBL" id="JAIMBW010000001">
    <property type="protein sequence ID" value="MBY4892419.1"/>
    <property type="molecule type" value="Genomic_DNA"/>
</dbReference>
<feature type="transmembrane region" description="Helical" evidence="5">
    <location>
        <begin position="215"/>
        <end position="234"/>
    </location>
</feature>
<keyword evidence="9" id="KW-1185">Reference proteome</keyword>
<dbReference type="PANTHER" id="PTHR32322:SF9">
    <property type="entry name" value="AMINO-ACID METABOLITE EFFLUX PUMP-RELATED"/>
    <property type="match status" value="1"/>
</dbReference>
<dbReference type="RefSeq" id="WP_257892213.1">
    <property type="nucleotide sequence ID" value="NZ_JAIMBW010000001.1"/>
</dbReference>